<feature type="compositionally biased region" description="Polar residues" evidence="1">
    <location>
        <begin position="571"/>
        <end position="589"/>
    </location>
</feature>
<dbReference type="AlphaFoldDB" id="A0A6P9DKV8"/>
<reference evidence="3" key="1">
    <citation type="submission" date="2025-08" db="UniProtKB">
        <authorList>
            <consortium name="RefSeq"/>
        </authorList>
    </citation>
    <scope>IDENTIFICATION</scope>
    <source>
        <tissue evidence="3">Blood</tissue>
    </source>
</reference>
<feature type="region of interest" description="Disordered" evidence="1">
    <location>
        <begin position="570"/>
        <end position="589"/>
    </location>
</feature>
<dbReference type="InParanoid" id="A0A6P9DKV8"/>
<accession>A0A6P9DKV8</accession>
<dbReference type="GeneID" id="117678970"/>
<dbReference type="OrthoDB" id="406368at2759"/>
<dbReference type="Proteomes" id="UP001652622">
    <property type="component" value="Unplaced"/>
</dbReference>
<dbReference type="CTD" id="285555"/>
<dbReference type="Pfam" id="PF07004">
    <property type="entry name" value="SHIPPO-rpt"/>
    <property type="match status" value="3"/>
</dbReference>
<feature type="region of interest" description="Disordered" evidence="1">
    <location>
        <begin position="94"/>
        <end position="113"/>
    </location>
</feature>
<dbReference type="PANTHER" id="PTHR21580:SF60">
    <property type="entry name" value="SPERM-TAIL PG-RICH REPEAT-CONTAINING PROTEIN 2"/>
    <property type="match status" value="1"/>
</dbReference>
<dbReference type="InterPro" id="IPR051291">
    <property type="entry name" value="CIMAP"/>
</dbReference>
<evidence type="ECO:0000256" key="1">
    <source>
        <dbReference type="SAM" id="MobiDB-lite"/>
    </source>
</evidence>
<dbReference type="PANTHER" id="PTHR21580">
    <property type="entry name" value="SHIPPO-1-RELATED"/>
    <property type="match status" value="1"/>
</dbReference>
<dbReference type="InterPro" id="IPR010736">
    <property type="entry name" value="SHIPPO-rpt"/>
</dbReference>
<dbReference type="OMA" id="NDPRHAL"/>
<dbReference type="RefSeq" id="XP_034296403.1">
    <property type="nucleotide sequence ID" value="XM_034440512.1"/>
</dbReference>
<protein>
    <submittedName>
        <fullName evidence="3">Sperm-tail PG-rich repeat-containing protein 2</fullName>
    </submittedName>
</protein>
<evidence type="ECO:0000313" key="2">
    <source>
        <dbReference type="Proteomes" id="UP001652622"/>
    </source>
</evidence>
<organism evidence="2 3">
    <name type="scientific">Pantherophis guttatus</name>
    <name type="common">Corn snake</name>
    <name type="synonym">Elaphe guttata</name>
    <dbReference type="NCBI Taxonomy" id="94885"/>
    <lineage>
        <taxon>Eukaryota</taxon>
        <taxon>Metazoa</taxon>
        <taxon>Chordata</taxon>
        <taxon>Craniata</taxon>
        <taxon>Vertebrata</taxon>
        <taxon>Euteleostomi</taxon>
        <taxon>Lepidosauria</taxon>
        <taxon>Squamata</taxon>
        <taxon>Bifurcata</taxon>
        <taxon>Unidentata</taxon>
        <taxon>Episquamata</taxon>
        <taxon>Toxicofera</taxon>
        <taxon>Serpentes</taxon>
        <taxon>Colubroidea</taxon>
        <taxon>Colubridae</taxon>
        <taxon>Colubrinae</taxon>
        <taxon>Pantherophis</taxon>
    </lineage>
</organism>
<evidence type="ECO:0000313" key="3">
    <source>
        <dbReference type="RefSeq" id="XP_034296403.1"/>
    </source>
</evidence>
<proteinExistence type="predicted"/>
<gene>
    <name evidence="3" type="primary">STPG2</name>
</gene>
<dbReference type="KEGG" id="pgut:117678970"/>
<name>A0A6P9DKV8_PANGU</name>
<keyword evidence="2" id="KW-1185">Reference proteome</keyword>
<sequence>MYDRTPRSFPLTVGCTSPHLGPGCYDLPSQNRQIRGGYAPFLSLASRGLEVISQNDEDDMPGPGTYEIHKIQKTIKGGKSPQNKEKRFQFIINDTPGPGTYCQPPSLSPEDSKTKRQLKMPSARKIAGCIKYFRKSEAPSIPSQGQAFGYEEAEDGTLIKFSQPVRDTTLGPAYYQVYNETYPTLKYKGVHFGSLREKRLEFKPHEGPGPADYDIIPESAVHCENVNIKKEDKKKCVLYIPRYHEEIVLQEGKKGVPGPGQYNIKSEFGKAGCITKNEAQHVPFLSLSERFAPLKSSTPAPGTYNEPRSALECLRRPCRSKSIPFGHTSVRFTGDSRLQTSPGPAFYNILNYRIATPHFKNVLAETRKKGAFGSTVPRLLYLVNREAFVTPGPADYQMKQAVEESHKKKKELSVFVSAIERIPVIHSAVPPPGSYEVHKSFEKSQGKSEYMGPRTVVARRRHASFLSGTLRENALKIKNEIPGPGTYSPVVDQPTTGAKLSSGMTVWVSQEPRFKDAKVSSPGPASYELSPLLRDTVLKRTYNVTLNNPVMIRVRSSIFKSARGREDLFCTSDQQNSKKQNETSISDNK</sequence>